<organism evidence="1 2">
    <name type="scientific">Paraburkholderia ultramafica</name>
    <dbReference type="NCBI Taxonomy" id="1544867"/>
    <lineage>
        <taxon>Bacteria</taxon>
        <taxon>Pseudomonadati</taxon>
        <taxon>Pseudomonadota</taxon>
        <taxon>Betaproteobacteria</taxon>
        <taxon>Burkholderiales</taxon>
        <taxon>Burkholderiaceae</taxon>
        <taxon>Paraburkholderia</taxon>
    </lineage>
</organism>
<accession>A0A6S7AYW2</accession>
<keyword evidence="2" id="KW-1185">Reference proteome</keyword>
<proteinExistence type="predicted"/>
<dbReference type="EMBL" id="CADIKK010000005">
    <property type="protein sequence ID" value="CAB3782071.1"/>
    <property type="molecule type" value="Genomic_DNA"/>
</dbReference>
<protein>
    <submittedName>
        <fullName evidence="1">Uncharacterized protein</fullName>
    </submittedName>
</protein>
<evidence type="ECO:0000313" key="2">
    <source>
        <dbReference type="Proteomes" id="UP000494365"/>
    </source>
</evidence>
<sequence>MTASFVAGLAAFFLCEWRHAPAPLTALAITVASWGGKRVLDVMLEAGLKRVQSNQGNGQ</sequence>
<dbReference type="RefSeq" id="WP_175148789.1">
    <property type="nucleotide sequence ID" value="NZ_CADIKK010000005.1"/>
</dbReference>
<name>A0A6S7AYW2_9BURK</name>
<reference evidence="1 2" key="1">
    <citation type="submission" date="2020-04" db="EMBL/GenBank/DDBJ databases">
        <authorList>
            <person name="De Canck E."/>
        </authorList>
    </citation>
    <scope>NUCLEOTIDE SEQUENCE [LARGE SCALE GENOMIC DNA]</scope>
    <source>
        <strain evidence="1 2">LMG 28614</strain>
    </source>
</reference>
<evidence type="ECO:0000313" key="1">
    <source>
        <dbReference type="EMBL" id="CAB3782071.1"/>
    </source>
</evidence>
<gene>
    <name evidence="1" type="ORF">LMG28614_01361</name>
</gene>
<dbReference type="AlphaFoldDB" id="A0A6S7AYW2"/>
<dbReference type="Proteomes" id="UP000494365">
    <property type="component" value="Unassembled WGS sequence"/>
</dbReference>